<evidence type="ECO:0000313" key="1">
    <source>
        <dbReference type="EMBL" id="PZQ95173.1"/>
    </source>
</evidence>
<protein>
    <submittedName>
        <fullName evidence="1">Uncharacterized protein</fullName>
    </submittedName>
</protein>
<gene>
    <name evidence="1" type="ORF">DI533_20190</name>
</gene>
<evidence type="ECO:0000313" key="2">
    <source>
        <dbReference type="Proteomes" id="UP000248975"/>
    </source>
</evidence>
<organism evidence="1 2">
    <name type="scientific">Cereibacter sphaeroides</name>
    <name type="common">Rhodobacter sphaeroides</name>
    <dbReference type="NCBI Taxonomy" id="1063"/>
    <lineage>
        <taxon>Bacteria</taxon>
        <taxon>Pseudomonadati</taxon>
        <taxon>Pseudomonadota</taxon>
        <taxon>Alphaproteobacteria</taxon>
        <taxon>Rhodobacterales</taxon>
        <taxon>Paracoccaceae</taxon>
        <taxon>Cereibacter</taxon>
    </lineage>
</organism>
<comment type="caution">
    <text evidence="1">The sequence shown here is derived from an EMBL/GenBank/DDBJ whole genome shotgun (WGS) entry which is preliminary data.</text>
</comment>
<name>A0A2W5TWL7_CERSP</name>
<sequence>MSKMLPTRIQRLIEKEIRKAPVKLVYHFENGPKHRKLYIEGKMVMVFSHGANENADIARIRSFVRRAVEEKKC</sequence>
<dbReference type="AlphaFoldDB" id="A0A2W5TWL7"/>
<reference evidence="1 2" key="1">
    <citation type="submission" date="2017-08" db="EMBL/GenBank/DDBJ databases">
        <title>Infants hospitalized years apart are colonized by the same room-sourced microbial strains.</title>
        <authorList>
            <person name="Brooks B."/>
            <person name="Olm M.R."/>
            <person name="Firek B.A."/>
            <person name="Baker R."/>
            <person name="Thomas B.C."/>
            <person name="Morowitz M.J."/>
            <person name="Banfield J.F."/>
        </authorList>
    </citation>
    <scope>NUCLEOTIDE SEQUENCE [LARGE SCALE GENOMIC DNA]</scope>
    <source>
        <strain evidence="1">S2_003_000_R2_11</strain>
    </source>
</reference>
<dbReference type="Proteomes" id="UP000248975">
    <property type="component" value="Unassembled WGS sequence"/>
</dbReference>
<accession>A0A2W5TWL7</accession>
<proteinExistence type="predicted"/>
<dbReference type="EMBL" id="QFQS01000009">
    <property type="protein sequence ID" value="PZQ95173.1"/>
    <property type="molecule type" value="Genomic_DNA"/>
</dbReference>